<keyword evidence="2" id="KW-1185">Reference proteome</keyword>
<dbReference type="EMBL" id="AAXW01000117">
    <property type="protein sequence ID" value="EAZ88019.1"/>
    <property type="molecule type" value="Genomic_DNA"/>
</dbReference>
<dbReference type="AlphaFoldDB" id="A3IZS6"/>
<dbReference type="Pfam" id="PF14106">
    <property type="entry name" value="DUF4279"/>
    <property type="match status" value="1"/>
</dbReference>
<evidence type="ECO:0008006" key="3">
    <source>
        <dbReference type="Google" id="ProtNLM"/>
    </source>
</evidence>
<evidence type="ECO:0000313" key="2">
    <source>
        <dbReference type="Proteomes" id="UP000003781"/>
    </source>
</evidence>
<proteinExistence type="predicted"/>
<sequence length="159" mass="18192">MNSYQLLLFAVETIDKTLQMTEKSYYRCTLCISSKIISVKEITDILGFEPTRAYEKGTLMSPRNPKSRIRQESSWYLDIELATEASFDDHIKQIISVIEKHLSQFGTLVKVCDLEIYCSFFAGEDNGQFFLNSSLLKRLTIIPIDITVALYPPTSNSEE</sequence>
<reference evidence="1 2" key="1">
    <citation type="submission" date="2007-03" db="EMBL/GenBank/DDBJ databases">
        <authorList>
            <person name="Stal L."/>
            <person name="Ferriera S."/>
            <person name="Johnson J."/>
            <person name="Kravitz S."/>
            <person name="Beeson K."/>
            <person name="Sutton G."/>
            <person name="Rogers Y.-H."/>
            <person name="Friedman R."/>
            <person name="Frazier M."/>
            <person name="Venter J.C."/>
        </authorList>
    </citation>
    <scope>NUCLEOTIDE SEQUENCE [LARGE SCALE GENOMIC DNA]</scope>
    <source>
        <strain evidence="1 2">CCY0110</strain>
    </source>
</reference>
<dbReference type="OrthoDB" id="582680at2"/>
<comment type="caution">
    <text evidence="1">The sequence shown here is derived from an EMBL/GenBank/DDBJ whole genome shotgun (WGS) entry which is preliminary data.</text>
</comment>
<accession>A3IZS6</accession>
<protein>
    <recommendedName>
        <fullName evidence="3">DUF4279 domain-containing protein</fullName>
    </recommendedName>
</protein>
<organism evidence="1 2">
    <name type="scientific">Crocosphaera chwakensis CCY0110</name>
    <dbReference type="NCBI Taxonomy" id="391612"/>
    <lineage>
        <taxon>Bacteria</taxon>
        <taxon>Bacillati</taxon>
        <taxon>Cyanobacteriota</taxon>
        <taxon>Cyanophyceae</taxon>
        <taxon>Oscillatoriophycideae</taxon>
        <taxon>Chroococcales</taxon>
        <taxon>Aphanothecaceae</taxon>
        <taxon>Crocosphaera</taxon>
        <taxon>Crocosphaera chwakensis</taxon>
    </lineage>
</organism>
<dbReference type="Proteomes" id="UP000003781">
    <property type="component" value="Unassembled WGS sequence"/>
</dbReference>
<dbReference type="InterPro" id="IPR025459">
    <property type="entry name" value="DUF4279"/>
</dbReference>
<dbReference type="RefSeq" id="WP_008278890.1">
    <property type="nucleotide sequence ID" value="NZ_AAXW01000117.1"/>
</dbReference>
<gene>
    <name evidence="1" type="ORF">CY0110_13141</name>
</gene>
<name>A3IZS6_9CHRO</name>
<evidence type="ECO:0000313" key="1">
    <source>
        <dbReference type="EMBL" id="EAZ88019.1"/>
    </source>
</evidence>